<feature type="domain" description="DRBM" evidence="6">
    <location>
        <begin position="202"/>
        <end position="268"/>
    </location>
</feature>
<dbReference type="PROSITE" id="PS50137">
    <property type="entry name" value="DS_RBD"/>
    <property type="match status" value="1"/>
</dbReference>
<evidence type="ECO:0000256" key="5">
    <source>
        <dbReference type="ARBA" id="ARBA00022884"/>
    </source>
</evidence>
<dbReference type="PANTHER" id="PTHR11207:SF0">
    <property type="entry name" value="RIBONUCLEASE 3"/>
    <property type="match status" value="1"/>
</dbReference>
<dbReference type="InterPro" id="IPR014720">
    <property type="entry name" value="dsRBD_dom"/>
</dbReference>
<dbReference type="SMART" id="SM00358">
    <property type="entry name" value="DSRM"/>
    <property type="match status" value="1"/>
</dbReference>
<dbReference type="Gene3D" id="1.10.1520.10">
    <property type="entry name" value="Ribonuclease III domain"/>
    <property type="match status" value="1"/>
</dbReference>
<organism evidence="8">
    <name type="scientific">viral metagenome</name>
    <dbReference type="NCBI Taxonomy" id="1070528"/>
    <lineage>
        <taxon>unclassified sequences</taxon>
        <taxon>metagenomes</taxon>
        <taxon>organismal metagenomes</taxon>
    </lineage>
</organism>
<evidence type="ECO:0000259" key="6">
    <source>
        <dbReference type="PROSITE" id="PS50137"/>
    </source>
</evidence>
<keyword evidence="3" id="KW-0255">Endonuclease</keyword>
<protein>
    <recommendedName>
        <fullName evidence="9">RNase III domain-containing protein</fullName>
    </recommendedName>
</protein>
<evidence type="ECO:0000313" key="8">
    <source>
        <dbReference type="EMBL" id="QHT36916.1"/>
    </source>
</evidence>
<keyword evidence="2" id="KW-0540">Nuclease</keyword>
<dbReference type="CDD" id="cd10845">
    <property type="entry name" value="DSRM_RNAse_III_family"/>
    <property type="match status" value="1"/>
</dbReference>
<accession>A0A6C0F5A1</accession>
<dbReference type="GO" id="GO:0010468">
    <property type="term" value="P:regulation of gene expression"/>
    <property type="evidence" value="ECO:0007669"/>
    <property type="project" value="TreeGrafter"/>
</dbReference>
<dbReference type="SUPFAM" id="SSF54768">
    <property type="entry name" value="dsRNA-binding domain-like"/>
    <property type="match status" value="1"/>
</dbReference>
<reference evidence="8" key="1">
    <citation type="journal article" date="2020" name="Nature">
        <title>Giant virus diversity and host interactions through global metagenomics.</title>
        <authorList>
            <person name="Schulz F."/>
            <person name="Roux S."/>
            <person name="Paez-Espino D."/>
            <person name="Jungbluth S."/>
            <person name="Walsh D.A."/>
            <person name="Denef V.J."/>
            <person name="McMahon K.D."/>
            <person name="Konstantinidis K.T."/>
            <person name="Eloe-Fadrosh E.A."/>
            <person name="Kyrpides N.C."/>
            <person name="Woyke T."/>
        </authorList>
    </citation>
    <scope>NUCLEOTIDE SEQUENCE</scope>
    <source>
        <strain evidence="8">GVMAG-S-ERX555967-130</strain>
    </source>
</reference>
<keyword evidence="4" id="KW-0378">Hydrolase</keyword>
<dbReference type="PROSITE" id="PS00517">
    <property type="entry name" value="RNASE_3_1"/>
    <property type="match status" value="1"/>
</dbReference>
<evidence type="ECO:0008006" key="9">
    <source>
        <dbReference type="Google" id="ProtNLM"/>
    </source>
</evidence>
<evidence type="ECO:0000256" key="1">
    <source>
        <dbReference type="ARBA" id="ARBA00010183"/>
    </source>
</evidence>
<dbReference type="CDD" id="cd00593">
    <property type="entry name" value="RIBOc"/>
    <property type="match status" value="1"/>
</dbReference>
<sequence length="271" mass="31504">MSDTSAKDTKFKSDPYNSNNHLIQESDILNCMKSLGISHVVKDISIYQKAFVHKSYTHLPDYEEYTRPENCLPLCKESYETMEFLGDALLGSVVSTYLYQRYVGHFKIDEGFLTKLKIRLVCGEQLGYLSKRLGFDKHMILSKHVDENCDGRNNIHILEDIYEAFLGALFLDTDNLECVRKFILSTIEMYVDFADLIARDNNYKDQILRYLQHNHKVHPTYNTVKNEETGRFECELYRSEELISKGEGTTKKKAEQDASRKALIHYHVISE</sequence>
<evidence type="ECO:0000256" key="4">
    <source>
        <dbReference type="ARBA" id="ARBA00022801"/>
    </source>
</evidence>
<dbReference type="SMART" id="SM00535">
    <property type="entry name" value="RIBOc"/>
    <property type="match status" value="1"/>
</dbReference>
<dbReference type="HAMAP" id="MF_00104">
    <property type="entry name" value="RNase_III"/>
    <property type="match status" value="1"/>
</dbReference>
<name>A0A6C0F5A1_9ZZZZ</name>
<evidence type="ECO:0000256" key="3">
    <source>
        <dbReference type="ARBA" id="ARBA00022759"/>
    </source>
</evidence>
<proteinExistence type="inferred from homology"/>
<dbReference type="InterPro" id="IPR000999">
    <property type="entry name" value="RNase_III_dom"/>
</dbReference>
<evidence type="ECO:0000256" key="2">
    <source>
        <dbReference type="ARBA" id="ARBA00022722"/>
    </source>
</evidence>
<dbReference type="PROSITE" id="PS50142">
    <property type="entry name" value="RNASE_3_2"/>
    <property type="match status" value="1"/>
</dbReference>
<dbReference type="Gene3D" id="3.30.160.20">
    <property type="match status" value="1"/>
</dbReference>
<dbReference type="PANTHER" id="PTHR11207">
    <property type="entry name" value="RIBONUCLEASE III"/>
    <property type="match status" value="1"/>
</dbReference>
<dbReference type="GO" id="GO:0006364">
    <property type="term" value="P:rRNA processing"/>
    <property type="evidence" value="ECO:0007669"/>
    <property type="project" value="InterPro"/>
</dbReference>
<dbReference type="GO" id="GO:0003725">
    <property type="term" value="F:double-stranded RNA binding"/>
    <property type="evidence" value="ECO:0007669"/>
    <property type="project" value="TreeGrafter"/>
</dbReference>
<comment type="similarity">
    <text evidence="1">Belongs to the ribonuclease III family.</text>
</comment>
<dbReference type="Pfam" id="PF00035">
    <property type="entry name" value="dsrm"/>
    <property type="match status" value="1"/>
</dbReference>
<dbReference type="InterPro" id="IPR011907">
    <property type="entry name" value="RNase_III"/>
</dbReference>
<dbReference type="Pfam" id="PF14622">
    <property type="entry name" value="Ribonucleas_3_3"/>
    <property type="match status" value="1"/>
</dbReference>
<keyword evidence="5" id="KW-0694">RNA-binding</keyword>
<dbReference type="InterPro" id="IPR036389">
    <property type="entry name" value="RNase_III_sf"/>
</dbReference>
<dbReference type="GO" id="GO:0004525">
    <property type="term" value="F:ribonuclease III activity"/>
    <property type="evidence" value="ECO:0007669"/>
    <property type="project" value="InterPro"/>
</dbReference>
<dbReference type="AlphaFoldDB" id="A0A6C0F5A1"/>
<dbReference type="SUPFAM" id="SSF69065">
    <property type="entry name" value="RNase III domain-like"/>
    <property type="match status" value="1"/>
</dbReference>
<dbReference type="EMBL" id="MN738786">
    <property type="protein sequence ID" value="QHT36916.1"/>
    <property type="molecule type" value="Genomic_DNA"/>
</dbReference>
<evidence type="ECO:0000259" key="7">
    <source>
        <dbReference type="PROSITE" id="PS50142"/>
    </source>
</evidence>
<feature type="domain" description="RNase III" evidence="7">
    <location>
        <begin position="28"/>
        <end position="174"/>
    </location>
</feature>